<proteinExistence type="predicted"/>
<feature type="binding site" evidence="7">
    <location>
        <position position="72"/>
    </location>
    <ligand>
        <name>Zn(2+)</name>
        <dbReference type="ChEBI" id="CHEBI:29105"/>
        <note>catalytic</note>
    </ligand>
</feature>
<comment type="caution">
    <text evidence="7">Lacks conserved residue(s) required for the propagation of feature annotation.</text>
</comment>
<sequence>MQLMFMSATQAWAKDTCLTFKNNHSVGSVQVGFFSRGGCYHQTHSRGSWLNAGCGQLGQITHELGHALGLGHTHNRHDRDNYIVVDWGNVDRGFYDIARMNPGMKLEVYRNQYRPMTTQENDNYDVPYDYGSIMHYGVPPRNPAMATIDQNYYRTIGSGLISFADLLMVNKHFQCEDVCKSQNPPECDRGGFPNPKNCQTCN</sequence>
<dbReference type="InterPro" id="IPR024079">
    <property type="entry name" value="MetalloPept_cat_dom_sf"/>
</dbReference>
<dbReference type="AlphaFoldDB" id="A0A0D6MA16"/>
<feature type="domain" description="Peptidase M12A" evidence="9">
    <location>
        <begin position="1"/>
        <end position="176"/>
    </location>
</feature>
<evidence type="ECO:0000313" key="11">
    <source>
        <dbReference type="Proteomes" id="UP000054495"/>
    </source>
</evidence>
<organism evidence="10 11">
    <name type="scientific">Ancylostoma ceylanicum</name>
    <dbReference type="NCBI Taxonomy" id="53326"/>
    <lineage>
        <taxon>Eukaryota</taxon>
        <taxon>Metazoa</taxon>
        <taxon>Ecdysozoa</taxon>
        <taxon>Nematoda</taxon>
        <taxon>Chromadorea</taxon>
        <taxon>Rhabditida</taxon>
        <taxon>Rhabditina</taxon>
        <taxon>Rhabditomorpha</taxon>
        <taxon>Strongyloidea</taxon>
        <taxon>Ancylostomatidae</taxon>
        <taxon>Ancylostomatinae</taxon>
        <taxon>Ancylostoma</taxon>
    </lineage>
</organism>
<dbReference type="InterPro" id="IPR006026">
    <property type="entry name" value="Peptidase_Metallo"/>
</dbReference>
<dbReference type="GO" id="GO:0004222">
    <property type="term" value="F:metalloendopeptidase activity"/>
    <property type="evidence" value="ECO:0007669"/>
    <property type="project" value="UniProtKB-UniRule"/>
</dbReference>
<evidence type="ECO:0000256" key="8">
    <source>
        <dbReference type="RuleBase" id="RU361183"/>
    </source>
</evidence>
<evidence type="ECO:0000256" key="3">
    <source>
        <dbReference type="ARBA" id="ARBA00022801"/>
    </source>
</evidence>
<keyword evidence="11" id="KW-1185">Reference proteome</keyword>
<reference evidence="10 11" key="1">
    <citation type="submission" date="2013-05" db="EMBL/GenBank/DDBJ databases">
        <title>Draft genome of the parasitic nematode Anyclostoma ceylanicum.</title>
        <authorList>
            <person name="Mitreva M."/>
        </authorList>
    </citation>
    <scope>NUCLEOTIDE SEQUENCE [LARGE SCALE GENOMIC DNA]</scope>
</reference>
<feature type="active site" evidence="7">
    <location>
        <position position="63"/>
    </location>
</feature>
<evidence type="ECO:0000256" key="2">
    <source>
        <dbReference type="ARBA" id="ARBA00022723"/>
    </source>
</evidence>
<comment type="cofactor">
    <cofactor evidence="7 8">
        <name>Zn(2+)</name>
        <dbReference type="ChEBI" id="CHEBI:29105"/>
    </cofactor>
    <text evidence="7 8">Binds 1 zinc ion per subunit.</text>
</comment>
<dbReference type="Proteomes" id="UP000054495">
    <property type="component" value="Unassembled WGS sequence"/>
</dbReference>
<evidence type="ECO:0000256" key="5">
    <source>
        <dbReference type="ARBA" id="ARBA00023049"/>
    </source>
</evidence>
<keyword evidence="4 7" id="KW-0862">Zinc</keyword>
<evidence type="ECO:0000256" key="4">
    <source>
        <dbReference type="ARBA" id="ARBA00022833"/>
    </source>
</evidence>
<dbReference type="PANTHER" id="PTHR10127">
    <property type="entry name" value="DISCOIDIN, CUB, EGF, LAMININ , AND ZINC METALLOPROTEASE DOMAIN CONTAINING"/>
    <property type="match status" value="1"/>
</dbReference>
<accession>A0A0D6MA16</accession>
<feature type="binding site" evidence="7">
    <location>
        <position position="62"/>
    </location>
    <ligand>
        <name>Zn(2+)</name>
        <dbReference type="ChEBI" id="CHEBI:29105"/>
        <note>catalytic</note>
    </ligand>
</feature>
<evidence type="ECO:0000256" key="1">
    <source>
        <dbReference type="ARBA" id="ARBA00022670"/>
    </source>
</evidence>
<evidence type="ECO:0000256" key="7">
    <source>
        <dbReference type="PROSITE-ProRule" id="PRU01211"/>
    </source>
</evidence>
<name>A0A0D6MA16_9BILA</name>
<feature type="binding site" evidence="7">
    <location>
        <position position="66"/>
    </location>
    <ligand>
        <name>Zn(2+)</name>
        <dbReference type="ChEBI" id="CHEBI:29105"/>
        <note>catalytic</note>
    </ligand>
</feature>
<dbReference type="Pfam" id="PF01400">
    <property type="entry name" value="Astacin"/>
    <property type="match status" value="1"/>
</dbReference>
<dbReference type="Gene3D" id="3.40.390.10">
    <property type="entry name" value="Collagenase (Catalytic Domain)"/>
    <property type="match status" value="1"/>
</dbReference>
<dbReference type="GO" id="GO:0008270">
    <property type="term" value="F:zinc ion binding"/>
    <property type="evidence" value="ECO:0007669"/>
    <property type="project" value="UniProtKB-UniRule"/>
</dbReference>
<dbReference type="SUPFAM" id="SSF55486">
    <property type="entry name" value="Metalloproteases ('zincins'), catalytic domain"/>
    <property type="match status" value="1"/>
</dbReference>
<evidence type="ECO:0000313" key="10">
    <source>
        <dbReference type="EMBL" id="EPB79321.1"/>
    </source>
</evidence>
<dbReference type="PROSITE" id="PS51864">
    <property type="entry name" value="ASTACIN"/>
    <property type="match status" value="1"/>
</dbReference>
<dbReference type="PRINTS" id="PR00480">
    <property type="entry name" value="ASTACIN"/>
</dbReference>
<keyword evidence="5 7" id="KW-0482">Metalloprotease</keyword>
<keyword evidence="6" id="KW-1015">Disulfide bond</keyword>
<keyword evidence="3 7" id="KW-0378">Hydrolase</keyword>
<dbReference type="EMBL" id="KE124796">
    <property type="protein sequence ID" value="EPB79321.1"/>
    <property type="molecule type" value="Genomic_DNA"/>
</dbReference>
<protein>
    <recommendedName>
        <fullName evidence="8">Metalloendopeptidase</fullName>
        <ecNumber evidence="8">3.4.24.-</ecNumber>
    </recommendedName>
</protein>
<keyword evidence="1 7" id="KW-0645">Protease</keyword>
<dbReference type="GO" id="GO:0006508">
    <property type="term" value="P:proteolysis"/>
    <property type="evidence" value="ECO:0007669"/>
    <property type="project" value="UniProtKB-KW"/>
</dbReference>
<evidence type="ECO:0000259" key="9">
    <source>
        <dbReference type="PROSITE" id="PS51864"/>
    </source>
</evidence>
<keyword evidence="2 7" id="KW-0479">Metal-binding</keyword>
<dbReference type="InterPro" id="IPR001506">
    <property type="entry name" value="Peptidase_M12A"/>
</dbReference>
<dbReference type="PANTHER" id="PTHR10127:SF780">
    <property type="entry name" value="METALLOENDOPEPTIDASE"/>
    <property type="match status" value="1"/>
</dbReference>
<dbReference type="SMART" id="SM00235">
    <property type="entry name" value="ZnMc"/>
    <property type="match status" value="1"/>
</dbReference>
<gene>
    <name evidence="10" type="ORF">ANCCEY_01614</name>
</gene>
<evidence type="ECO:0000256" key="6">
    <source>
        <dbReference type="ARBA" id="ARBA00023157"/>
    </source>
</evidence>
<dbReference type="EC" id="3.4.24.-" evidence="8"/>